<keyword evidence="15" id="KW-1185">Reference proteome</keyword>
<feature type="transmembrane region" description="Helical" evidence="11">
    <location>
        <begin position="657"/>
        <end position="677"/>
    </location>
</feature>
<evidence type="ECO:0000256" key="8">
    <source>
        <dbReference type="ARBA" id="ARBA00023098"/>
    </source>
</evidence>
<dbReference type="InterPro" id="IPR033640">
    <property type="entry name" value="FAR_C"/>
</dbReference>
<feature type="domain" description="Thioester reductase (TE)" evidence="13">
    <location>
        <begin position="21"/>
        <end position="316"/>
    </location>
</feature>
<keyword evidence="11" id="KW-0560">Oxidoreductase</keyword>
<comment type="similarity">
    <text evidence="2 11">Belongs to the fatty acyl-CoA reductase family.</text>
</comment>
<gene>
    <name evidence="14" type="primary">far1</name>
    <name evidence="14" type="ORF">GZH46_00024</name>
</gene>
<dbReference type="PROSITE" id="PS01188">
    <property type="entry name" value="ELO"/>
    <property type="match status" value="1"/>
</dbReference>
<name>A0ABQ7SDK4_9ACAR</name>
<feature type="transmembrane region" description="Helical" evidence="11">
    <location>
        <begin position="698"/>
        <end position="715"/>
    </location>
</feature>
<evidence type="ECO:0000256" key="4">
    <source>
        <dbReference type="ARBA" id="ARBA00022679"/>
    </source>
</evidence>
<evidence type="ECO:0000259" key="13">
    <source>
        <dbReference type="Pfam" id="PF07993"/>
    </source>
</evidence>
<evidence type="ECO:0000256" key="9">
    <source>
        <dbReference type="ARBA" id="ARBA00023136"/>
    </source>
</evidence>
<keyword evidence="4" id="KW-0808">Transferase</keyword>
<comment type="catalytic activity">
    <reaction evidence="11">
        <text>a long-chain fatty acyl-CoA + 2 NADPH + 2 H(+) = a long-chain primary fatty alcohol + 2 NADP(+) + CoA</text>
        <dbReference type="Rhea" id="RHEA:52716"/>
        <dbReference type="ChEBI" id="CHEBI:15378"/>
        <dbReference type="ChEBI" id="CHEBI:57287"/>
        <dbReference type="ChEBI" id="CHEBI:57783"/>
        <dbReference type="ChEBI" id="CHEBI:58349"/>
        <dbReference type="ChEBI" id="CHEBI:77396"/>
        <dbReference type="ChEBI" id="CHEBI:83139"/>
        <dbReference type="EC" id="1.2.1.84"/>
    </reaction>
</comment>
<protein>
    <recommendedName>
        <fullName evidence="11">Fatty acyl-CoA reductase</fullName>
        <ecNumber evidence="11">1.2.1.84</ecNumber>
    </recommendedName>
</protein>
<dbReference type="PANTHER" id="PTHR11011:SF116">
    <property type="entry name" value="FATTY ACYL-COA REDUCTASE CG5065-RELATED"/>
    <property type="match status" value="1"/>
</dbReference>
<dbReference type="Proteomes" id="UP000825002">
    <property type="component" value="Unassembled WGS sequence"/>
</dbReference>
<dbReference type="InterPro" id="IPR013120">
    <property type="entry name" value="FAR_NAD-bd"/>
</dbReference>
<dbReference type="PANTHER" id="PTHR11011">
    <property type="entry name" value="MALE STERILITY PROTEIN 2-RELATED"/>
    <property type="match status" value="1"/>
</dbReference>
<dbReference type="InterPro" id="IPR002076">
    <property type="entry name" value="ELO_fam"/>
</dbReference>
<evidence type="ECO:0000256" key="3">
    <source>
        <dbReference type="ARBA" id="ARBA00022516"/>
    </source>
</evidence>
<keyword evidence="5 11" id="KW-0812">Transmembrane</keyword>
<keyword evidence="3 11" id="KW-0444">Lipid biosynthesis</keyword>
<evidence type="ECO:0000256" key="7">
    <source>
        <dbReference type="ARBA" id="ARBA00022989"/>
    </source>
</evidence>
<evidence type="ECO:0000256" key="11">
    <source>
        <dbReference type="RuleBase" id="RU363097"/>
    </source>
</evidence>
<evidence type="ECO:0000256" key="2">
    <source>
        <dbReference type="ARBA" id="ARBA00005928"/>
    </source>
</evidence>
<feature type="transmembrane region" description="Helical" evidence="11">
    <location>
        <begin position="528"/>
        <end position="546"/>
    </location>
</feature>
<accession>A0ABQ7SDK4</accession>
<feature type="transmembrane region" description="Helical" evidence="11">
    <location>
        <begin position="727"/>
        <end position="745"/>
    </location>
</feature>
<proteinExistence type="inferred from homology"/>
<dbReference type="Gene3D" id="3.40.50.720">
    <property type="entry name" value="NAD(P)-binding Rossmann-like Domain"/>
    <property type="match status" value="1"/>
</dbReference>
<dbReference type="Pfam" id="PF03015">
    <property type="entry name" value="Sterile"/>
    <property type="match status" value="1"/>
</dbReference>
<dbReference type="CDD" id="cd09071">
    <property type="entry name" value="FAR_C"/>
    <property type="match status" value="1"/>
</dbReference>
<evidence type="ECO:0000259" key="12">
    <source>
        <dbReference type="Pfam" id="PF03015"/>
    </source>
</evidence>
<comment type="caution">
    <text evidence="14">The sequence shown here is derived from an EMBL/GenBank/DDBJ whole genome shotgun (WGS) entry which is preliminary data.</text>
</comment>
<keyword evidence="6" id="KW-0276">Fatty acid metabolism</keyword>
<evidence type="ECO:0000256" key="6">
    <source>
        <dbReference type="ARBA" id="ARBA00022832"/>
    </source>
</evidence>
<dbReference type="EC" id="1.2.1.84" evidence="11"/>
<evidence type="ECO:0000256" key="10">
    <source>
        <dbReference type="ARBA" id="ARBA00023160"/>
    </source>
</evidence>
<keyword evidence="8 11" id="KW-0443">Lipid metabolism</keyword>
<evidence type="ECO:0000313" key="15">
    <source>
        <dbReference type="Proteomes" id="UP000825002"/>
    </source>
</evidence>
<reference evidence="14 15" key="1">
    <citation type="submission" date="2020-10" db="EMBL/GenBank/DDBJ databases">
        <authorList>
            <person name="Klimov P.B."/>
            <person name="Dyachkov S.M."/>
            <person name="Chetverikov P.E."/>
        </authorList>
    </citation>
    <scope>NUCLEOTIDE SEQUENCE [LARGE SCALE GENOMIC DNA]</scope>
    <source>
        <strain evidence="14">BMOC 18-1129-001#AD2665</strain>
        <tissue evidence="14">Entire mites</tissue>
    </source>
</reference>
<feature type="domain" description="Fatty acyl-CoA reductase C-terminal" evidence="12">
    <location>
        <begin position="392"/>
        <end position="483"/>
    </location>
</feature>
<keyword evidence="10" id="KW-0275">Fatty acid biosynthesis</keyword>
<keyword evidence="9 11" id="KW-0472">Membrane</keyword>
<feature type="transmembrane region" description="Helical" evidence="11">
    <location>
        <begin position="389"/>
        <end position="407"/>
    </location>
</feature>
<organism evidence="14 15">
    <name type="scientific">Fragariocoptes setiger</name>
    <dbReference type="NCBI Taxonomy" id="1670756"/>
    <lineage>
        <taxon>Eukaryota</taxon>
        <taxon>Metazoa</taxon>
        <taxon>Ecdysozoa</taxon>
        <taxon>Arthropoda</taxon>
        <taxon>Chelicerata</taxon>
        <taxon>Arachnida</taxon>
        <taxon>Acari</taxon>
        <taxon>Acariformes</taxon>
        <taxon>Trombidiformes</taxon>
        <taxon>Prostigmata</taxon>
        <taxon>Eupodina</taxon>
        <taxon>Eriophyoidea</taxon>
        <taxon>Phytoptidae</taxon>
        <taxon>Fragariocoptes</taxon>
    </lineage>
</organism>
<comment type="subcellular location">
    <subcellularLocation>
        <location evidence="1">Membrane</location>
        <topology evidence="1">Multi-pass membrane protein</topology>
    </subcellularLocation>
</comment>
<evidence type="ECO:0000256" key="1">
    <source>
        <dbReference type="ARBA" id="ARBA00004141"/>
    </source>
</evidence>
<dbReference type="Pfam" id="PF01151">
    <property type="entry name" value="ELO"/>
    <property type="match status" value="1"/>
</dbReference>
<feature type="transmembrane region" description="Helical" evidence="11">
    <location>
        <begin position="630"/>
        <end position="651"/>
    </location>
</feature>
<comment type="function">
    <text evidence="11">Catalyzes the reduction of fatty acyl-CoA to fatty alcohols.</text>
</comment>
<dbReference type="InterPro" id="IPR036291">
    <property type="entry name" value="NAD(P)-bd_dom_sf"/>
</dbReference>
<keyword evidence="11" id="KW-0521">NADP</keyword>
<feature type="transmembrane region" description="Helical" evidence="11">
    <location>
        <begin position="552"/>
        <end position="574"/>
    </location>
</feature>
<dbReference type="CDD" id="cd05236">
    <property type="entry name" value="FAR-N_SDR_e"/>
    <property type="match status" value="1"/>
</dbReference>
<sequence>MSTAMSDSQIQSFYSGRNVLVTGGTGFIGKVLIEKLLRSCPNINKIYLLIRPAHGKSVDERLKDLADQRPLNFNLTENEILQKLVPIRSDLALPGLGICDKDRKLLIENVSIIFHIAASVKFEAPLEYNMLHNVLATKELLKLATEFVKLDTFIHVSTAYSNCHLNKIDERVYKVDLSQHNEFIQQLEVSRKASFVDSINPKRIPGKSKPDCKPKKISSALNNHLIQYEGRPNTYAYTKAIAENVVQQYSKKMNVAIVRPSIVMSAIKEPAEGWVDSLNGPVGLSVVGALGILQAIDVNSHVVFDLIPVDIVSNAIVSIAWAVTDHKDKFKTKVFNLTSGNDNPCSFYQYFHAGRLEAAKRPSMRTLRPLLDIPLQTGMHPIKYTVRKLISHLLFAYLIDMILSLCGKRRMVVKAVNKMHHANRVFDFFCSNQWSFTTDNVGTVIGLLNKTDTHLFNFNIKTVDWKDYARLSWLGCRRYILKEDDSTLDQARKRYNKMDLFVDENKYRVFGDSRDADYLIIGHSPLRMVAAVSLYLASLLAIKIYMRNREPFVLATPMRIYNLLLVAINCYLVIEICREFDYGRDFFQCYSRRHHKMAACAYIGDVFLRTRILEFMDTIFFALRKKNNQISFLHVFHHSYVPVLGYLTLIADINPMAILFAYVNSLVHIIMYTYYYFSTFTSLQPYLWWKKYLTQLQMLQFAIVILCSVWGLWAFGDCQHYPKLTLYLNLTTASIFMALFIRFFITSYMNKRPSSATKSQKSLQ</sequence>
<dbReference type="EMBL" id="JAIFTH010000004">
    <property type="protein sequence ID" value="KAG9511395.1"/>
    <property type="molecule type" value="Genomic_DNA"/>
</dbReference>
<dbReference type="InterPro" id="IPR030457">
    <property type="entry name" value="ELO_CS"/>
</dbReference>
<evidence type="ECO:0000313" key="14">
    <source>
        <dbReference type="EMBL" id="KAG9511395.1"/>
    </source>
</evidence>
<evidence type="ECO:0000256" key="5">
    <source>
        <dbReference type="ARBA" id="ARBA00022692"/>
    </source>
</evidence>
<dbReference type="InterPro" id="IPR026055">
    <property type="entry name" value="FAR"/>
</dbReference>
<dbReference type="Pfam" id="PF07993">
    <property type="entry name" value="NAD_binding_4"/>
    <property type="match status" value="1"/>
</dbReference>
<keyword evidence="7 11" id="KW-1133">Transmembrane helix</keyword>
<dbReference type="SUPFAM" id="SSF51735">
    <property type="entry name" value="NAD(P)-binding Rossmann-fold domains"/>
    <property type="match status" value="1"/>
</dbReference>